<dbReference type="RefSeq" id="WP_344270998.1">
    <property type="nucleotide sequence ID" value="NZ_BAAAKV010000007.1"/>
</dbReference>
<dbReference type="InterPro" id="IPR001387">
    <property type="entry name" value="Cro/C1-type_HTH"/>
</dbReference>
<reference evidence="2 3" key="1">
    <citation type="journal article" date="2019" name="Int. J. Syst. Evol. Microbiol.">
        <title>The Global Catalogue of Microorganisms (GCM) 10K type strain sequencing project: providing services to taxonomists for standard genome sequencing and annotation.</title>
        <authorList>
            <consortium name="The Broad Institute Genomics Platform"/>
            <consortium name="The Broad Institute Genome Sequencing Center for Infectious Disease"/>
            <person name="Wu L."/>
            <person name="Ma J."/>
        </authorList>
    </citation>
    <scope>NUCLEOTIDE SEQUENCE [LARGE SCALE GENOMIC DNA]</scope>
    <source>
        <strain evidence="2 3">JCM 12696</strain>
    </source>
</reference>
<dbReference type="SUPFAM" id="SSF47413">
    <property type="entry name" value="lambda repressor-like DNA-binding domains"/>
    <property type="match status" value="1"/>
</dbReference>
<dbReference type="InterPro" id="IPR043917">
    <property type="entry name" value="DUF5753"/>
</dbReference>
<accession>A0ABN1ULH3</accession>
<sequence length="274" mass="30774">MADERMRRTPRQKYGEELKIRRLAADMTQEALSDGVVCSPTLISHFEAGRRLPSPVDAQRIDLALGTDGFFTRWLTDLDGKYAQHFAFVAEFERQATKLRHFSLSLVPGLLQTRAYSQEVLRTFHANYSADDIDRQVVNRLERAQTLDNPEGPVLWCLVDETVIRRQIGGPRVMADQLAKIAGMAEAGRLRLHVLTFAGGAHALMESMLYLMSFDDAPPIAYVEGLHTGHLMDDPAMVRSCRTAYDLALGDALSHRESVALVRSVAREYEDDAR</sequence>
<dbReference type="Proteomes" id="UP001501371">
    <property type="component" value="Unassembled WGS sequence"/>
</dbReference>
<dbReference type="Pfam" id="PF13560">
    <property type="entry name" value="HTH_31"/>
    <property type="match status" value="1"/>
</dbReference>
<dbReference type="InterPro" id="IPR010982">
    <property type="entry name" value="Lambda_DNA-bd_dom_sf"/>
</dbReference>
<comment type="caution">
    <text evidence="2">The sequence shown here is derived from an EMBL/GenBank/DDBJ whole genome shotgun (WGS) entry which is preliminary data.</text>
</comment>
<evidence type="ECO:0000313" key="2">
    <source>
        <dbReference type="EMBL" id="GAA1157171.1"/>
    </source>
</evidence>
<gene>
    <name evidence="2" type="ORF">GCM10009654_11330</name>
</gene>
<keyword evidence="3" id="KW-1185">Reference proteome</keyword>
<dbReference type="EMBL" id="BAAAKV010000007">
    <property type="protein sequence ID" value="GAA1157171.1"/>
    <property type="molecule type" value="Genomic_DNA"/>
</dbReference>
<name>A0ABN1ULH3_9ACTN</name>
<evidence type="ECO:0000313" key="3">
    <source>
        <dbReference type="Proteomes" id="UP001501371"/>
    </source>
</evidence>
<protein>
    <submittedName>
        <fullName evidence="2">Helix-turn-helix transcriptional regulator</fullName>
    </submittedName>
</protein>
<feature type="domain" description="HTH cro/C1-type" evidence="1">
    <location>
        <begin position="18"/>
        <end position="70"/>
    </location>
</feature>
<organism evidence="2 3">
    <name type="scientific">Streptomyces hebeiensis</name>
    <dbReference type="NCBI Taxonomy" id="229486"/>
    <lineage>
        <taxon>Bacteria</taxon>
        <taxon>Bacillati</taxon>
        <taxon>Actinomycetota</taxon>
        <taxon>Actinomycetes</taxon>
        <taxon>Kitasatosporales</taxon>
        <taxon>Streptomycetaceae</taxon>
        <taxon>Streptomyces</taxon>
    </lineage>
</organism>
<proteinExistence type="predicted"/>
<dbReference type="SMART" id="SM00530">
    <property type="entry name" value="HTH_XRE"/>
    <property type="match status" value="1"/>
</dbReference>
<evidence type="ECO:0000259" key="1">
    <source>
        <dbReference type="PROSITE" id="PS50943"/>
    </source>
</evidence>
<dbReference type="PROSITE" id="PS50943">
    <property type="entry name" value="HTH_CROC1"/>
    <property type="match status" value="1"/>
</dbReference>
<dbReference type="Pfam" id="PF19054">
    <property type="entry name" value="DUF5753"/>
    <property type="match status" value="1"/>
</dbReference>
<dbReference type="CDD" id="cd00093">
    <property type="entry name" value="HTH_XRE"/>
    <property type="match status" value="1"/>
</dbReference>
<dbReference type="Gene3D" id="1.10.260.40">
    <property type="entry name" value="lambda repressor-like DNA-binding domains"/>
    <property type="match status" value="1"/>
</dbReference>